<sequence>MTIYIGSNAFNKVQLYVDPT</sequence>
<dbReference type="AlphaFoldDB" id="A0A3S4F6M8"/>
<organism evidence="1 2">
    <name type="scientific">Thermothielavioides terrestris</name>
    <dbReference type="NCBI Taxonomy" id="2587410"/>
    <lineage>
        <taxon>Eukaryota</taxon>
        <taxon>Fungi</taxon>
        <taxon>Dikarya</taxon>
        <taxon>Ascomycota</taxon>
        <taxon>Pezizomycotina</taxon>
        <taxon>Sordariomycetes</taxon>
        <taxon>Sordariomycetidae</taxon>
        <taxon>Sordariales</taxon>
        <taxon>Chaetomiaceae</taxon>
        <taxon>Thermothielavioides</taxon>
    </lineage>
</organism>
<dbReference type="Proteomes" id="UP000289323">
    <property type="component" value="Unassembled WGS sequence"/>
</dbReference>
<reference evidence="1 2" key="1">
    <citation type="submission" date="2018-04" db="EMBL/GenBank/DDBJ databases">
        <authorList>
            <person name="Huttner S."/>
            <person name="Dainat J."/>
        </authorList>
    </citation>
    <scope>NUCLEOTIDE SEQUENCE [LARGE SCALE GENOMIC DNA]</scope>
</reference>
<accession>A0A3S4F6M8</accession>
<evidence type="ECO:0000313" key="1">
    <source>
        <dbReference type="EMBL" id="SPQ26130.1"/>
    </source>
</evidence>
<evidence type="ECO:0000313" key="2">
    <source>
        <dbReference type="Proteomes" id="UP000289323"/>
    </source>
</evidence>
<proteinExistence type="predicted"/>
<protein>
    <submittedName>
        <fullName evidence="1">63558be5-e624-4caa-806c-1936b85374f2</fullName>
    </submittedName>
</protein>
<name>A0A3S4F6M8_9PEZI</name>
<gene>
    <name evidence="1" type="ORF">TT172_LOCUS8549</name>
</gene>
<dbReference type="EMBL" id="OUUZ01000016">
    <property type="protein sequence ID" value="SPQ26130.1"/>
    <property type="molecule type" value="Genomic_DNA"/>
</dbReference>